<organism evidence="1 2">
    <name type="scientific">Brassica cretica</name>
    <name type="common">Mustard</name>
    <dbReference type="NCBI Taxonomy" id="69181"/>
    <lineage>
        <taxon>Eukaryota</taxon>
        <taxon>Viridiplantae</taxon>
        <taxon>Streptophyta</taxon>
        <taxon>Embryophyta</taxon>
        <taxon>Tracheophyta</taxon>
        <taxon>Spermatophyta</taxon>
        <taxon>Magnoliopsida</taxon>
        <taxon>eudicotyledons</taxon>
        <taxon>Gunneridae</taxon>
        <taxon>Pentapetalae</taxon>
        <taxon>rosids</taxon>
        <taxon>malvids</taxon>
        <taxon>Brassicales</taxon>
        <taxon>Brassicaceae</taxon>
        <taxon>Brassiceae</taxon>
        <taxon>Brassica</taxon>
    </lineage>
</organism>
<dbReference type="AlphaFoldDB" id="A0A8S9H125"/>
<evidence type="ECO:0000313" key="1">
    <source>
        <dbReference type="EMBL" id="KAF2551733.1"/>
    </source>
</evidence>
<comment type="caution">
    <text evidence="1">The sequence shown here is derived from an EMBL/GenBank/DDBJ whole genome shotgun (WGS) entry which is preliminary data.</text>
</comment>
<proteinExistence type="predicted"/>
<name>A0A8S9H125_BRACR</name>
<evidence type="ECO:0000313" key="2">
    <source>
        <dbReference type="Proteomes" id="UP000712281"/>
    </source>
</evidence>
<dbReference type="Proteomes" id="UP000712281">
    <property type="component" value="Unassembled WGS sequence"/>
</dbReference>
<accession>A0A8S9H125</accession>
<gene>
    <name evidence="1" type="ORF">F2Q68_00035515</name>
</gene>
<dbReference type="EMBL" id="QGKW02001988">
    <property type="protein sequence ID" value="KAF2551733.1"/>
    <property type="molecule type" value="Genomic_DNA"/>
</dbReference>
<reference evidence="1" key="1">
    <citation type="submission" date="2019-12" db="EMBL/GenBank/DDBJ databases">
        <title>Genome sequencing and annotation of Brassica cretica.</title>
        <authorList>
            <person name="Studholme D.J."/>
            <person name="Sarris P.F."/>
        </authorList>
    </citation>
    <scope>NUCLEOTIDE SEQUENCE</scope>
    <source>
        <strain evidence="1">PFS-001/15</strain>
        <tissue evidence="1">Leaf</tissue>
    </source>
</reference>
<sequence length="149" mass="16855">MIFAESSSELSGSGSLFKSTRSNNHPPLFNLFSSSSSSCQRAIEHYVEPQPKAVARYVSTIFATKLGDNEVMVQISSSKNHNFSISNVLSGLEEDGFVLVDVSSSRYHGEWLFYSLHLQMGNKDNHKLKCEELSQRILYLYEECENSFR</sequence>
<protein>
    <submittedName>
        <fullName evidence="1">Uncharacterized protein</fullName>
    </submittedName>
</protein>